<dbReference type="AlphaFoldDB" id="A0AAN7BDX9"/>
<evidence type="ECO:0000313" key="3">
    <source>
        <dbReference type="EMBL" id="KAK4222171.1"/>
    </source>
</evidence>
<evidence type="ECO:0000256" key="1">
    <source>
        <dbReference type="SAM" id="MobiDB-lite"/>
    </source>
</evidence>
<sequence length="107" mass="11597">MDTNVKMGLSDSVTAPMPESSTSGLFASEYANGSAVVMAAGIDAAFGIVLVVFICGVIYNWRRGQRDYEERQNAAENMNMMGITVVQHEQDMIPEPKPALLTPISKN</sequence>
<keyword evidence="4" id="KW-1185">Reference proteome</keyword>
<keyword evidence="2" id="KW-1133">Transmembrane helix</keyword>
<gene>
    <name evidence="3" type="ORF">QBC38DRAFT_490516</name>
</gene>
<evidence type="ECO:0000256" key="2">
    <source>
        <dbReference type="SAM" id="Phobius"/>
    </source>
</evidence>
<organism evidence="3 4">
    <name type="scientific">Podospora fimiseda</name>
    <dbReference type="NCBI Taxonomy" id="252190"/>
    <lineage>
        <taxon>Eukaryota</taxon>
        <taxon>Fungi</taxon>
        <taxon>Dikarya</taxon>
        <taxon>Ascomycota</taxon>
        <taxon>Pezizomycotina</taxon>
        <taxon>Sordariomycetes</taxon>
        <taxon>Sordariomycetidae</taxon>
        <taxon>Sordariales</taxon>
        <taxon>Podosporaceae</taxon>
        <taxon>Podospora</taxon>
    </lineage>
</organism>
<feature type="region of interest" description="Disordered" evidence="1">
    <location>
        <begin position="1"/>
        <end position="20"/>
    </location>
</feature>
<dbReference type="Proteomes" id="UP001301958">
    <property type="component" value="Unassembled WGS sequence"/>
</dbReference>
<feature type="transmembrane region" description="Helical" evidence="2">
    <location>
        <begin position="35"/>
        <end position="61"/>
    </location>
</feature>
<dbReference type="EMBL" id="MU865487">
    <property type="protein sequence ID" value="KAK4222171.1"/>
    <property type="molecule type" value="Genomic_DNA"/>
</dbReference>
<reference evidence="3" key="2">
    <citation type="submission" date="2023-05" db="EMBL/GenBank/DDBJ databases">
        <authorList>
            <consortium name="Lawrence Berkeley National Laboratory"/>
            <person name="Steindorff A."/>
            <person name="Hensen N."/>
            <person name="Bonometti L."/>
            <person name="Westerberg I."/>
            <person name="Brannstrom I.O."/>
            <person name="Guillou S."/>
            <person name="Cros-Aarteil S."/>
            <person name="Calhoun S."/>
            <person name="Haridas S."/>
            <person name="Kuo A."/>
            <person name="Mondo S."/>
            <person name="Pangilinan J."/>
            <person name="Riley R."/>
            <person name="Labutti K."/>
            <person name="Andreopoulos B."/>
            <person name="Lipzen A."/>
            <person name="Chen C."/>
            <person name="Yanf M."/>
            <person name="Daum C."/>
            <person name="Ng V."/>
            <person name="Clum A."/>
            <person name="Ohm R."/>
            <person name="Martin F."/>
            <person name="Silar P."/>
            <person name="Natvig D."/>
            <person name="Lalanne C."/>
            <person name="Gautier V."/>
            <person name="Ament-Velasquez S.L."/>
            <person name="Kruys A."/>
            <person name="Hutchinson M.I."/>
            <person name="Powell A.J."/>
            <person name="Barry K."/>
            <person name="Miller A.N."/>
            <person name="Grigoriev I.V."/>
            <person name="Debuchy R."/>
            <person name="Gladieux P."/>
            <person name="Thoren M.H."/>
            <person name="Johannesson H."/>
        </authorList>
    </citation>
    <scope>NUCLEOTIDE SEQUENCE</scope>
    <source>
        <strain evidence="3">CBS 990.96</strain>
    </source>
</reference>
<accession>A0AAN7BDX9</accession>
<keyword evidence="2" id="KW-0812">Transmembrane</keyword>
<proteinExistence type="predicted"/>
<comment type="caution">
    <text evidence="3">The sequence shown here is derived from an EMBL/GenBank/DDBJ whole genome shotgun (WGS) entry which is preliminary data.</text>
</comment>
<name>A0AAN7BDX9_9PEZI</name>
<keyword evidence="2" id="KW-0472">Membrane</keyword>
<protein>
    <submittedName>
        <fullName evidence="3">Uncharacterized protein</fullName>
    </submittedName>
</protein>
<evidence type="ECO:0000313" key="4">
    <source>
        <dbReference type="Proteomes" id="UP001301958"/>
    </source>
</evidence>
<reference evidence="3" key="1">
    <citation type="journal article" date="2023" name="Mol. Phylogenet. Evol.">
        <title>Genome-scale phylogeny and comparative genomics of the fungal order Sordariales.</title>
        <authorList>
            <person name="Hensen N."/>
            <person name="Bonometti L."/>
            <person name="Westerberg I."/>
            <person name="Brannstrom I.O."/>
            <person name="Guillou S."/>
            <person name="Cros-Aarteil S."/>
            <person name="Calhoun S."/>
            <person name="Haridas S."/>
            <person name="Kuo A."/>
            <person name="Mondo S."/>
            <person name="Pangilinan J."/>
            <person name="Riley R."/>
            <person name="LaButti K."/>
            <person name="Andreopoulos B."/>
            <person name="Lipzen A."/>
            <person name="Chen C."/>
            <person name="Yan M."/>
            <person name="Daum C."/>
            <person name="Ng V."/>
            <person name="Clum A."/>
            <person name="Steindorff A."/>
            <person name="Ohm R.A."/>
            <person name="Martin F."/>
            <person name="Silar P."/>
            <person name="Natvig D.O."/>
            <person name="Lalanne C."/>
            <person name="Gautier V."/>
            <person name="Ament-Velasquez S.L."/>
            <person name="Kruys A."/>
            <person name="Hutchinson M.I."/>
            <person name="Powell A.J."/>
            <person name="Barry K."/>
            <person name="Miller A.N."/>
            <person name="Grigoriev I.V."/>
            <person name="Debuchy R."/>
            <person name="Gladieux P."/>
            <person name="Hiltunen Thoren M."/>
            <person name="Johannesson H."/>
        </authorList>
    </citation>
    <scope>NUCLEOTIDE SEQUENCE</scope>
    <source>
        <strain evidence="3">CBS 990.96</strain>
    </source>
</reference>